<dbReference type="FunFam" id="3.40.50.2300:FF:000024">
    <property type="entry name" value="Vomeronasal 2, receptor 73"/>
    <property type="match status" value="1"/>
</dbReference>
<reference evidence="16" key="3">
    <citation type="submission" date="2025-08" db="UniProtKB">
        <authorList>
            <consortium name="RefSeq"/>
        </authorList>
    </citation>
    <scope>IDENTIFICATION</scope>
    <source>
        <strain evidence="16">17A/GY</strain>
        <tissue evidence="16">Liver</tissue>
    </source>
</reference>
<feature type="transmembrane region" description="Helical" evidence="13">
    <location>
        <begin position="867"/>
        <end position="891"/>
    </location>
</feature>
<evidence type="ECO:0000313" key="15">
    <source>
        <dbReference type="Proteomes" id="UP001108280"/>
    </source>
</evidence>
<dbReference type="InterPro" id="IPR011500">
    <property type="entry name" value="GPCR_3_9-Cys_dom"/>
</dbReference>
<dbReference type="CDD" id="cd06365">
    <property type="entry name" value="PBP1_pheromone_receptor"/>
    <property type="match status" value="1"/>
</dbReference>
<evidence type="ECO:0000313" key="16">
    <source>
        <dbReference type="RefSeq" id="XP_027289755.1"/>
    </source>
</evidence>
<evidence type="ECO:0000256" key="8">
    <source>
        <dbReference type="ARBA" id="ARBA00023136"/>
    </source>
</evidence>
<keyword evidence="5" id="KW-0732">Signal</keyword>
<feature type="region of interest" description="Disordered" evidence="12">
    <location>
        <begin position="29"/>
        <end position="78"/>
    </location>
</feature>
<keyword evidence="15" id="KW-1185">Reference proteome</keyword>
<feature type="transmembrane region" description="Helical" evidence="13">
    <location>
        <begin position="911"/>
        <end position="929"/>
    </location>
</feature>
<evidence type="ECO:0000256" key="4">
    <source>
        <dbReference type="ARBA" id="ARBA00022692"/>
    </source>
</evidence>
<dbReference type="Gene3D" id="2.10.50.30">
    <property type="entry name" value="GPCR, family 3, nine cysteines domain"/>
    <property type="match status" value="1"/>
</dbReference>
<feature type="transmembrane region" description="Helical" evidence="13">
    <location>
        <begin position="835"/>
        <end position="855"/>
    </location>
</feature>
<keyword evidence="7" id="KW-0297">G-protein coupled receptor</keyword>
<sequence length="1071" mass="120693">MGIRNDRGCSLEAFILMGQDSGNQRMAKGLHRQFTQAGPRPRPTRLAPRPGAGAERGEDAPPPPRPPPDGGPPSQEGHCQASLAVDAMLNGFRLFSGHWGFSGQNEVMYPSTETPMLRNGTGEGLVITCPCGGEVEAPMVADASLDVLGLSPGLWVFSGPETMMCLCQGPPKLEKVDLGLSWKTQDFKNARVLGYLLGKAANRKWKLPNRENCAALKNGERIFHNLCHVCAYNSTECFFKIKEDFHHKGDVDIGVFFPIHTYFTGDKVSHSHVLSYFNKFYLRYNLKNYEFILALVFAIEKINRNSDLLPNISLGFDFYNTPYGEKNILGSALFWFTGMHDPLSNYNCVKERKSAAALTGPSWAKSAHIATLLQLYKFPQLTIGPFDPILSDQSQFNSLYQMAPKGTSLSLAIVSLMVHFSWNWVGLLLPDDHRGTEFLSDFRKNMEKNTVCIAFVEMISSTWTSFSYKFWANLGKIQESLANVIIIYGDSDSLQGLMLNLGKHFLTWKVWVMNSQWDVTNHADYFLVDSFHGSLIFSLQHEQMAEFPNFIKTVNPFNYPEDIYLPKLWALFFQCSFSELDCQLVERCQPNASLELLPRHIIGMTMREESYNVYKAVYIVAHSLHEMSLQQVQMQPFESENKMVFFPWQLHHFLRNNHVRDKLALYWKQELDDKYDILNFWNFPKGLGLKVKVGTFIPNAPQGQQLSLSEKLIQWPKIYSKIPQSVCSKSCEPGFRKVSLEGKAVCCYGCIPCPDNAISNETDMDQCMKCPESHYANTEKMQCLQKVVSFLDYKGPLGMSLTTIALCLSVVTAVVLGLFVKQRNTPIVKANNRTLSYTLLITLNICFLCTFLFIGSLNTTTCILQQIIFGGAFTVALATVLAKAITVVIAFKVTFPSRVVRWLIITKAPNFIIPICTMMYLVLCAIWLGSSPPFLDQDAHAEHGHIIIMCNKGSAFAFHGVLGYLCSLALGSYTMAFLSRNLPDTFNEAKFLSFSMLVFFCVWLTFLPVYHSTKGKVMVAMEVFSILASSAALLGFIFVPKCYIILIRPDKNSLHHIRNRPHSSRNILLRT</sequence>
<keyword evidence="6 13" id="KW-1133">Transmembrane helix</keyword>
<proteinExistence type="inferred from homology"/>
<dbReference type="PANTHER" id="PTHR24061">
    <property type="entry name" value="CALCIUM-SENSING RECEPTOR-RELATED"/>
    <property type="match status" value="1"/>
</dbReference>
<keyword evidence="9 16" id="KW-0675">Receptor</keyword>
<gene>
    <name evidence="16" type="primary">LOC100754253</name>
</gene>
<evidence type="ECO:0000256" key="2">
    <source>
        <dbReference type="ARBA" id="ARBA00007242"/>
    </source>
</evidence>
<dbReference type="Pfam" id="PF01094">
    <property type="entry name" value="ANF_receptor"/>
    <property type="match status" value="1"/>
</dbReference>
<feature type="transmembrane region" description="Helical" evidence="13">
    <location>
        <begin position="797"/>
        <end position="820"/>
    </location>
</feature>
<dbReference type="InterPro" id="IPR017978">
    <property type="entry name" value="GPCR_3_C"/>
</dbReference>
<evidence type="ECO:0000256" key="13">
    <source>
        <dbReference type="SAM" id="Phobius"/>
    </source>
</evidence>
<evidence type="ECO:0000256" key="9">
    <source>
        <dbReference type="ARBA" id="ARBA00023170"/>
    </source>
</evidence>
<dbReference type="PANTHER" id="PTHR24061:SF492">
    <property type="entry name" value="VOMERONASAL 2, RECEPTOR 101-RELATED"/>
    <property type="match status" value="1"/>
</dbReference>
<dbReference type="CDD" id="cd15283">
    <property type="entry name" value="7tmC_V2R_pheromone"/>
    <property type="match status" value="1"/>
</dbReference>
<dbReference type="RefSeq" id="XP_027289755.1">
    <property type="nucleotide sequence ID" value="XM_027433954.1"/>
</dbReference>
<accession>A0A9J7GKN3</accession>
<dbReference type="Gene3D" id="3.40.50.2300">
    <property type="match status" value="2"/>
</dbReference>
<feature type="compositionally biased region" description="Low complexity" evidence="12">
    <location>
        <begin position="44"/>
        <end position="53"/>
    </location>
</feature>
<dbReference type="InterPro" id="IPR028082">
    <property type="entry name" value="Peripla_BP_I"/>
</dbReference>
<evidence type="ECO:0000259" key="14">
    <source>
        <dbReference type="PROSITE" id="PS50259"/>
    </source>
</evidence>
<feature type="domain" description="G-protein coupled receptors family 3 profile" evidence="14">
    <location>
        <begin position="797"/>
        <end position="1061"/>
    </location>
</feature>
<evidence type="ECO:0000256" key="6">
    <source>
        <dbReference type="ARBA" id="ARBA00022989"/>
    </source>
</evidence>
<dbReference type="InterPro" id="IPR004073">
    <property type="entry name" value="GPCR_3_vmron_rcpt_2"/>
</dbReference>
<protein>
    <submittedName>
        <fullName evidence="16">Vomeronasal type-2 receptor 116 isoform X2</fullName>
    </submittedName>
</protein>
<dbReference type="AlphaFoldDB" id="A0A9J7GKN3"/>
<feature type="compositionally biased region" description="Pro residues" evidence="12">
    <location>
        <begin position="60"/>
        <end position="71"/>
    </location>
</feature>
<feature type="transmembrane region" description="Helical" evidence="13">
    <location>
        <begin position="1023"/>
        <end position="1046"/>
    </location>
</feature>
<dbReference type="GO" id="GO:0004930">
    <property type="term" value="F:G protein-coupled receptor activity"/>
    <property type="evidence" value="ECO:0007669"/>
    <property type="project" value="UniProtKB-KW"/>
</dbReference>
<dbReference type="InterPro" id="IPR038550">
    <property type="entry name" value="GPCR_3_9-Cys_sf"/>
</dbReference>
<organism evidence="15 16">
    <name type="scientific">Cricetulus griseus</name>
    <name type="common">Chinese hamster</name>
    <name type="synonym">Cricetulus barabensis griseus</name>
    <dbReference type="NCBI Taxonomy" id="10029"/>
    <lineage>
        <taxon>Eukaryota</taxon>
        <taxon>Metazoa</taxon>
        <taxon>Chordata</taxon>
        <taxon>Craniata</taxon>
        <taxon>Vertebrata</taxon>
        <taxon>Euteleostomi</taxon>
        <taxon>Mammalia</taxon>
        <taxon>Eutheria</taxon>
        <taxon>Euarchontoglires</taxon>
        <taxon>Glires</taxon>
        <taxon>Rodentia</taxon>
        <taxon>Myomorpha</taxon>
        <taxon>Muroidea</taxon>
        <taxon>Cricetidae</taxon>
        <taxon>Cricetinae</taxon>
        <taxon>Cricetulus</taxon>
    </lineage>
</organism>
<dbReference type="KEGG" id="cge:100754253"/>
<feature type="transmembrane region" description="Helical" evidence="13">
    <location>
        <begin position="991"/>
        <end position="1011"/>
    </location>
</feature>
<feature type="transmembrane region" description="Helical" evidence="13">
    <location>
        <begin position="961"/>
        <end position="979"/>
    </location>
</feature>
<keyword evidence="10" id="KW-0325">Glycoprotein</keyword>
<dbReference type="Pfam" id="PF07562">
    <property type="entry name" value="NCD3G"/>
    <property type="match status" value="1"/>
</dbReference>
<comment type="subcellular location">
    <subcellularLocation>
        <location evidence="1">Cell membrane</location>
        <topology evidence="1">Multi-pass membrane protein</topology>
    </subcellularLocation>
</comment>
<evidence type="ECO:0000256" key="12">
    <source>
        <dbReference type="SAM" id="MobiDB-lite"/>
    </source>
</evidence>
<dbReference type="PRINTS" id="PR00248">
    <property type="entry name" value="GPCRMGR"/>
</dbReference>
<dbReference type="OrthoDB" id="5984008at2759"/>
<reference evidence="15" key="2">
    <citation type="journal article" date="2020" name="Biotechnol. Bioeng.">
        <title>Chromosome-scale scaffolds for the Chinese hamster reference genome assembly to facilitate the study of the CHO epigenome.</title>
        <authorList>
            <person name="Hilliard W."/>
            <person name="MacDonald M."/>
            <person name="Lee K.H."/>
        </authorList>
    </citation>
    <scope>NUCLEOTIDE SEQUENCE [LARGE SCALE GENOMIC DNA]</scope>
    <source>
        <strain evidence="15">17A/GY</strain>
    </source>
</reference>
<dbReference type="Pfam" id="PF00003">
    <property type="entry name" value="7tm_3"/>
    <property type="match status" value="1"/>
</dbReference>
<dbReference type="SUPFAM" id="SSF53822">
    <property type="entry name" value="Periplasmic binding protein-like I"/>
    <property type="match status" value="1"/>
</dbReference>
<dbReference type="InterPro" id="IPR001828">
    <property type="entry name" value="ANF_lig-bd_rcpt"/>
</dbReference>
<dbReference type="FunFam" id="2.10.50.30:FF:000002">
    <property type="entry name" value="Vomeronasal 2 receptor, h1"/>
    <property type="match status" value="1"/>
</dbReference>
<dbReference type="FunFam" id="3.40.50.2300:FF:000123">
    <property type="entry name" value="Vomeronasal 2, receptor 105"/>
    <property type="match status" value="1"/>
</dbReference>
<dbReference type="InterPro" id="IPR000337">
    <property type="entry name" value="GPCR_3"/>
</dbReference>
<dbReference type="PROSITE" id="PS50259">
    <property type="entry name" value="G_PROTEIN_RECEP_F3_4"/>
    <property type="match status" value="1"/>
</dbReference>
<evidence type="ECO:0000256" key="1">
    <source>
        <dbReference type="ARBA" id="ARBA00004651"/>
    </source>
</evidence>
<evidence type="ECO:0000256" key="11">
    <source>
        <dbReference type="ARBA" id="ARBA00023224"/>
    </source>
</evidence>
<evidence type="ECO:0000256" key="3">
    <source>
        <dbReference type="ARBA" id="ARBA00022475"/>
    </source>
</evidence>
<comment type="similarity">
    <text evidence="2">Belongs to the G-protein coupled receptor 3 family.</text>
</comment>
<keyword evidence="8 13" id="KW-0472">Membrane</keyword>
<name>A0A9J7GKN3_CRIGR</name>
<evidence type="ECO:0000256" key="10">
    <source>
        <dbReference type="ARBA" id="ARBA00023180"/>
    </source>
</evidence>
<keyword evidence="3" id="KW-1003">Cell membrane</keyword>
<dbReference type="GO" id="GO:0005886">
    <property type="term" value="C:plasma membrane"/>
    <property type="evidence" value="ECO:0007669"/>
    <property type="project" value="UniProtKB-SubCell"/>
</dbReference>
<dbReference type="PRINTS" id="PR01535">
    <property type="entry name" value="VOMERONASL2R"/>
</dbReference>
<keyword evidence="4 13" id="KW-0812">Transmembrane</keyword>
<keyword evidence="11" id="KW-0807">Transducer</keyword>
<dbReference type="Proteomes" id="UP001108280">
    <property type="component" value="Chromosome 9"/>
</dbReference>
<evidence type="ECO:0000256" key="7">
    <source>
        <dbReference type="ARBA" id="ARBA00023040"/>
    </source>
</evidence>
<dbReference type="GeneID" id="100754253"/>
<dbReference type="InterPro" id="IPR000068">
    <property type="entry name" value="GPCR_3_Ca_sens_rcpt-rel"/>
</dbReference>
<reference evidence="15" key="1">
    <citation type="journal article" date="2018" name="Biotechnol. Bioeng.">
        <title>A reference genome of the Chinese hamster based on a hybrid assembly strategy.</title>
        <authorList>
            <person name="Rupp O."/>
            <person name="MacDonald M.L."/>
            <person name="Li S."/>
            <person name="Dhiman H."/>
            <person name="Polson S."/>
            <person name="Griep S."/>
            <person name="Heffner K."/>
            <person name="Hernandez I."/>
            <person name="Brinkrolf K."/>
            <person name="Jadhav V."/>
            <person name="Samoudi M."/>
            <person name="Hao H."/>
            <person name="Kingham B."/>
            <person name="Goesmann A."/>
            <person name="Betenbaugh M.J."/>
            <person name="Lewis N.E."/>
            <person name="Borth N."/>
            <person name="Lee K.H."/>
        </authorList>
    </citation>
    <scope>NUCLEOTIDE SEQUENCE [LARGE SCALE GENOMIC DNA]</scope>
    <source>
        <strain evidence="15">17A/GY</strain>
    </source>
</reference>
<evidence type="ECO:0000256" key="5">
    <source>
        <dbReference type="ARBA" id="ARBA00022729"/>
    </source>
</evidence>